<protein>
    <submittedName>
        <fullName evidence="1">Uncharacterized protein</fullName>
    </submittedName>
</protein>
<keyword evidence="2" id="KW-1185">Reference proteome</keyword>
<dbReference type="Proteomes" id="UP000516424">
    <property type="component" value="Chromosome"/>
</dbReference>
<gene>
    <name evidence="1" type="ORF">EMQ_0755</name>
</gene>
<proteinExistence type="predicted"/>
<evidence type="ECO:0000313" key="1">
    <source>
        <dbReference type="EMBL" id="BCK75149.1"/>
    </source>
</evidence>
<reference evidence="1 2" key="1">
    <citation type="journal article" date="2011" name="Microbiology">
        <title>Transcriptome response to different carbon sources in Acetobacter aceti.</title>
        <authorList>
            <person name="Sakurai K."/>
            <person name="Arai H."/>
            <person name="Ishii M."/>
            <person name="Igarashi Y."/>
        </authorList>
    </citation>
    <scope>NUCLEOTIDE SEQUENCE [LARGE SCALE GENOMIC DNA]</scope>
    <source>
        <strain evidence="1 2">NBRC 14818</strain>
    </source>
</reference>
<sequence>MGTEAGGILPSGAETGFVHEVSLRMTEKSFDVIAGVEIASQVFTLSETPRKLGRFLAQKETAVACAEHRQKEPE</sequence>
<dbReference type="AlphaFoldDB" id="A0AB33IBZ1"/>
<name>A0AB33IBZ1_ACEAC</name>
<organism evidence="1 2">
    <name type="scientific">Acetobacter aceti NBRC 14818</name>
    <dbReference type="NCBI Taxonomy" id="887700"/>
    <lineage>
        <taxon>Bacteria</taxon>
        <taxon>Pseudomonadati</taxon>
        <taxon>Pseudomonadota</taxon>
        <taxon>Alphaproteobacteria</taxon>
        <taxon>Acetobacterales</taxon>
        <taxon>Acetobacteraceae</taxon>
        <taxon>Acetobacter</taxon>
        <taxon>Acetobacter subgen. Acetobacter</taxon>
    </lineage>
</organism>
<dbReference type="RefSeq" id="WP_010666266.1">
    <property type="nucleotide sequence ID" value="NZ_AP023410.1"/>
</dbReference>
<evidence type="ECO:0000313" key="2">
    <source>
        <dbReference type="Proteomes" id="UP000516424"/>
    </source>
</evidence>
<dbReference type="EMBL" id="AP023410">
    <property type="protein sequence ID" value="BCK75149.1"/>
    <property type="molecule type" value="Genomic_DNA"/>
</dbReference>
<accession>A0AB33IBZ1</accession>